<proteinExistence type="inferred from homology"/>
<dbReference type="GO" id="GO:0120293">
    <property type="term" value="C:dynein axonemal particle"/>
    <property type="evidence" value="ECO:0007669"/>
    <property type="project" value="UniProtKB-SubCell"/>
</dbReference>
<evidence type="ECO:0000313" key="8">
    <source>
        <dbReference type="Proteomes" id="UP001329430"/>
    </source>
</evidence>
<dbReference type="InterPro" id="IPR028235">
    <property type="entry name" value="DNAAF3_C"/>
</dbReference>
<dbReference type="EMBL" id="JAVRBK010000004">
    <property type="protein sequence ID" value="KAK5645154.1"/>
    <property type="molecule type" value="Genomic_DNA"/>
</dbReference>
<evidence type="ECO:0000259" key="6">
    <source>
        <dbReference type="Pfam" id="PF14740"/>
    </source>
</evidence>
<gene>
    <name evidence="7" type="ORF">RI129_006454</name>
</gene>
<organism evidence="7 8">
    <name type="scientific">Pyrocoelia pectoralis</name>
    <dbReference type="NCBI Taxonomy" id="417401"/>
    <lineage>
        <taxon>Eukaryota</taxon>
        <taxon>Metazoa</taxon>
        <taxon>Ecdysozoa</taxon>
        <taxon>Arthropoda</taxon>
        <taxon>Hexapoda</taxon>
        <taxon>Insecta</taxon>
        <taxon>Pterygota</taxon>
        <taxon>Neoptera</taxon>
        <taxon>Endopterygota</taxon>
        <taxon>Coleoptera</taxon>
        <taxon>Polyphaga</taxon>
        <taxon>Elateriformia</taxon>
        <taxon>Elateroidea</taxon>
        <taxon>Lampyridae</taxon>
        <taxon>Lampyrinae</taxon>
        <taxon>Pyrocoelia</taxon>
    </lineage>
</organism>
<dbReference type="Pfam" id="PF14737">
    <property type="entry name" value="DUF4470"/>
    <property type="match status" value="1"/>
</dbReference>
<keyword evidence="3" id="KW-0970">Cilium biogenesis/degradation</keyword>
<evidence type="ECO:0000256" key="1">
    <source>
        <dbReference type="ARBA" id="ARBA00010449"/>
    </source>
</evidence>
<comment type="caution">
    <text evidence="7">The sequence shown here is derived from an EMBL/GenBank/DDBJ whole genome shotgun (WGS) entry which is preliminary data.</text>
</comment>
<keyword evidence="8" id="KW-1185">Reference proteome</keyword>
<dbReference type="GO" id="GO:0044458">
    <property type="term" value="P:motile cilium assembly"/>
    <property type="evidence" value="ECO:0007669"/>
    <property type="project" value="TreeGrafter"/>
</dbReference>
<dbReference type="PANTHER" id="PTHR22118:SF14">
    <property type="entry name" value="DYNEIN AXONEMAL ASSEMBLY FACTOR 3"/>
    <property type="match status" value="1"/>
</dbReference>
<evidence type="ECO:0000256" key="2">
    <source>
        <dbReference type="ARBA" id="ARBA00022490"/>
    </source>
</evidence>
<evidence type="ECO:0008006" key="9">
    <source>
        <dbReference type="Google" id="ProtNLM"/>
    </source>
</evidence>
<dbReference type="Pfam" id="PF14740">
    <property type="entry name" value="DUF4471"/>
    <property type="match status" value="1"/>
</dbReference>
<dbReference type="AlphaFoldDB" id="A0AAN7VK44"/>
<dbReference type="InterPro" id="IPR039304">
    <property type="entry name" value="DNAAF3"/>
</dbReference>
<accession>A0AAN7VK44</accession>
<comment type="similarity">
    <text evidence="1">Belongs to the DNAAF3 family.</text>
</comment>
<dbReference type="GO" id="GO:0070286">
    <property type="term" value="P:axonemal dynein complex assembly"/>
    <property type="evidence" value="ECO:0007669"/>
    <property type="project" value="InterPro"/>
</dbReference>
<comment type="subcellular location">
    <subcellularLocation>
        <location evidence="4">Dynein axonemal particle</location>
    </subcellularLocation>
</comment>
<keyword evidence="2" id="KW-0963">Cytoplasm</keyword>
<evidence type="ECO:0000259" key="5">
    <source>
        <dbReference type="Pfam" id="PF14737"/>
    </source>
</evidence>
<dbReference type="PANTHER" id="PTHR22118">
    <property type="entry name" value="DYNEIN ASSEMBLY FACTOR 3, AXONEMAL"/>
    <property type="match status" value="1"/>
</dbReference>
<reference evidence="7 8" key="1">
    <citation type="journal article" date="2024" name="Insects">
        <title>An Improved Chromosome-Level Genome Assembly of the Firefly Pyrocoelia pectoralis.</title>
        <authorList>
            <person name="Fu X."/>
            <person name="Meyer-Rochow V.B."/>
            <person name="Ballantyne L."/>
            <person name="Zhu X."/>
        </authorList>
    </citation>
    <scope>NUCLEOTIDE SEQUENCE [LARGE SCALE GENOMIC DNA]</scope>
    <source>
        <strain evidence="7">XCY_ONT2</strain>
    </source>
</reference>
<feature type="domain" description="DUF4470" evidence="5">
    <location>
        <begin position="2"/>
        <end position="100"/>
    </location>
</feature>
<sequence>MFWGLTPALDLQEELKLNGKKLDEINILIVGGQDCRHVIKTLASRYKHEKVQLNFYIMEAVLETISKQLLLLNVALQPIDELGLVQKARYFMELYGNTLVRPAVAKYLKLKAIHLVDMITNVSYLKEVMPFVDFDLKYKERDYLENVFKFWCSADEFDVCNSWDSRLRKSLGVRYDTKMGVFDWDLYMRFHNVGGMQVCTQEYKHWRATGVAFTWLESEVSKSNRSLVCCVITNGNKFAHYGYLGEMETGPFVAYGIDCDDLTFLKRQHGTNSHRSTDVTERNLRQYFYELENGEEYVHTRVNDLNLGSSTFVTSENKVVDYGTAGDIVKNRKSCRCLNLEDVKIKFVTLSILQTMKHKENFHNFFNLIYFGSTYLKYFDGAVIDLISASNSLLIIENQIFVLSHRDKELTEFENTMQEKVETVEQKTAVPFDVKKDCYIKFVLKA</sequence>
<evidence type="ECO:0000256" key="3">
    <source>
        <dbReference type="ARBA" id="ARBA00022794"/>
    </source>
</evidence>
<protein>
    <recommendedName>
        <fullName evidence="9">Dynein assembly factor 3, axonemal</fullName>
    </recommendedName>
</protein>
<name>A0AAN7VK44_9COLE</name>
<dbReference type="InterPro" id="IPR027974">
    <property type="entry name" value="DUF4470"/>
</dbReference>
<evidence type="ECO:0000256" key="4">
    <source>
        <dbReference type="ARBA" id="ARBA00024190"/>
    </source>
</evidence>
<feature type="domain" description="Dynein assembly factor 3 C-terminal" evidence="6">
    <location>
        <begin position="136"/>
        <end position="423"/>
    </location>
</feature>
<dbReference type="Proteomes" id="UP001329430">
    <property type="component" value="Chromosome 4"/>
</dbReference>
<evidence type="ECO:0000313" key="7">
    <source>
        <dbReference type="EMBL" id="KAK5645154.1"/>
    </source>
</evidence>